<feature type="region of interest" description="Disordered" evidence="1">
    <location>
        <begin position="336"/>
        <end position="386"/>
    </location>
</feature>
<feature type="compositionally biased region" description="Pro residues" evidence="1">
    <location>
        <begin position="13"/>
        <end position="23"/>
    </location>
</feature>
<comment type="caution">
    <text evidence="2">The sequence shown here is derived from an EMBL/GenBank/DDBJ whole genome shotgun (WGS) entry which is preliminary data.</text>
</comment>
<feature type="compositionally biased region" description="Low complexity" evidence="1">
    <location>
        <begin position="279"/>
        <end position="298"/>
    </location>
</feature>
<reference evidence="2 3" key="1">
    <citation type="submission" date="2016-07" db="EMBL/GenBank/DDBJ databases">
        <title>Pervasive Adenine N6-methylation of Active Genes in Fungi.</title>
        <authorList>
            <consortium name="DOE Joint Genome Institute"/>
            <person name="Mondo S.J."/>
            <person name="Dannebaum R.O."/>
            <person name="Kuo R.C."/>
            <person name="Labutti K."/>
            <person name="Haridas S."/>
            <person name="Kuo A."/>
            <person name="Salamov A."/>
            <person name="Ahrendt S.R."/>
            <person name="Lipzen A."/>
            <person name="Sullivan W."/>
            <person name="Andreopoulos W.B."/>
            <person name="Clum A."/>
            <person name="Lindquist E."/>
            <person name="Daum C."/>
            <person name="Ramamoorthy G.K."/>
            <person name="Gryganskyi A."/>
            <person name="Culley D."/>
            <person name="Magnuson J.K."/>
            <person name="James T.Y."/>
            <person name="O'Malley M.A."/>
            <person name="Stajich J.E."/>
            <person name="Spatafora J.W."/>
            <person name="Visel A."/>
            <person name="Grigoriev I.V."/>
        </authorList>
    </citation>
    <scope>NUCLEOTIDE SEQUENCE [LARGE SCALE GENOMIC DNA]</scope>
    <source>
        <strain evidence="2 3">CBS 931.73</strain>
    </source>
</reference>
<proteinExistence type="predicted"/>
<accession>A0A1Y1XHZ2</accession>
<feature type="compositionally biased region" description="Polar residues" evidence="1">
    <location>
        <begin position="34"/>
        <end position="50"/>
    </location>
</feature>
<feature type="compositionally biased region" description="Polar residues" evidence="1">
    <location>
        <begin position="210"/>
        <end position="241"/>
    </location>
</feature>
<evidence type="ECO:0000313" key="2">
    <source>
        <dbReference type="EMBL" id="ORX85378.1"/>
    </source>
</evidence>
<feature type="region of interest" description="Disordered" evidence="1">
    <location>
        <begin position="1"/>
        <end position="126"/>
    </location>
</feature>
<dbReference type="Proteomes" id="UP000193498">
    <property type="component" value="Unassembled WGS sequence"/>
</dbReference>
<feature type="region of interest" description="Disordered" evidence="1">
    <location>
        <begin position="188"/>
        <end position="324"/>
    </location>
</feature>
<dbReference type="EMBL" id="MCFE01000591">
    <property type="protein sequence ID" value="ORX85378.1"/>
    <property type="molecule type" value="Genomic_DNA"/>
</dbReference>
<dbReference type="AlphaFoldDB" id="A0A1Y1XHZ2"/>
<gene>
    <name evidence="2" type="ORF">K493DRAFT_85525</name>
</gene>
<sequence>MDPFDALLNYRPAPQPLSQPQPPTSSFDSLFGVASSTPQPPVTASFSSFEQKFPPTDLYHASPVEPSSMVEKKGNRNSISHLFQLQLQSQPRPQPQPSHADPPAATQDSSNPAMDDFLAELTGNKGGPVAPSTGFGYLPAGDSMSSHFSAKGAYDRQNGTNQTFGLDRGHPFIPGNSAMHSFVDQTAPVNPIYQPTSGEGRSPFQPTPSYPGNSAKANPFFTSQASHAPNRSASVPVSSEGSKPLFPVAGNYGSSLKNSPQSLQASPPPLRSESPFSQPFRSMSYSPSASSPQSPSIPGKNPFSANNEGSSQPPTVANPFGANRTVEKGIVTSASIFGNNSRTNHRFGNTSLNQTASSSFLDDLDPLKNDVKFGGSSLKNENKWYH</sequence>
<feature type="compositionally biased region" description="Polar residues" evidence="1">
    <location>
        <begin position="188"/>
        <end position="199"/>
    </location>
</feature>
<feature type="compositionally biased region" description="Polar residues" evidence="1">
    <location>
        <begin position="336"/>
        <end position="360"/>
    </location>
</feature>
<feature type="compositionally biased region" description="Polar residues" evidence="1">
    <location>
        <begin position="303"/>
        <end position="315"/>
    </location>
</feature>
<evidence type="ECO:0000256" key="1">
    <source>
        <dbReference type="SAM" id="MobiDB-lite"/>
    </source>
</evidence>
<dbReference type="STRING" id="1314790.A0A1Y1XHZ2"/>
<protein>
    <submittedName>
        <fullName evidence="2">Uncharacterized protein</fullName>
    </submittedName>
</protein>
<organism evidence="2 3">
    <name type="scientific">Basidiobolus meristosporus CBS 931.73</name>
    <dbReference type="NCBI Taxonomy" id="1314790"/>
    <lineage>
        <taxon>Eukaryota</taxon>
        <taxon>Fungi</taxon>
        <taxon>Fungi incertae sedis</taxon>
        <taxon>Zoopagomycota</taxon>
        <taxon>Entomophthoromycotina</taxon>
        <taxon>Basidiobolomycetes</taxon>
        <taxon>Basidiobolales</taxon>
        <taxon>Basidiobolaceae</taxon>
        <taxon>Basidiobolus</taxon>
    </lineage>
</organism>
<keyword evidence="3" id="KW-1185">Reference proteome</keyword>
<name>A0A1Y1XHZ2_9FUNG</name>
<dbReference type="InParanoid" id="A0A1Y1XHZ2"/>
<evidence type="ECO:0000313" key="3">
    <source>
        <dbReference type="Proteomes" id="UP000193498"/>
    </source>
</evidence>